<feature type="region of interest" description="Disordered" evidence="1">
    <location>
        <begin position="1"/>
        <end position="24"/>
    </location>
</feature>
<evidence type="ECO:0000256" key="1">
    <source>
        <dbReference type="SAM" id="MobiDB-lite"/>
    </source>
</evidence>
<comment type="caution">
    <text evidence="2">The sequence shown here is derived from an EMBL/GenBank/DDBJ whole genome shotgun (WGS) entry which is preliminary data.</text>
</comment>
<reference evidence="2 3" key="1">
    <citation type="submission" date="2015-06" db="EMBL/GenBank/DDBJ databases">
        <title>Improved classification and identification of acetic acid bacteria using matrix-assisted laser desorption/ionization time-of-flight mass spectrometry; Gluconobacter nephelii and Gluconobacter uchimurae are later heterotypic synonyms of Gluconobacter japonicus and Gluconobacter oxydans, respectively.</title>
        <authorList>
            <person name="Li L."/>
            <person name="Cleenwerck I."/>
            <person name="De Vuyst L."/>
            <person name="Vandamme P."/>
        </authorList>
    </citation>
    <scope>NUCLEOTIDE SEQUENCE [LARGE SCALE GENOMIC DNA]</scope>
    <source>
        <strain evidence="2 3">LMG 1625</strain>
    </source>
</reference>
<feature type="region of interest" description="Disordered" evidence="1">
    <location>
        <begin position="44"/>
        <end position="67"/>
    </location>
</feature>
<organism evidence="2 3">
    <name type="scientific">Acetobacter cerevisiae</name>
    <dbReference type="NCBI Taxonomy" id="178900"/>
    <lineage>
        <taxon>Bacteria</taxon>
        <taxon>Pseudomonadati</taxon>
        <taxon>Pseudomonadota</taxon>
        <taxon>Alphaproteobacteria</taxon>
        <taxon>Acetobacterales</taxon>
        <taxon>Acetobacteraceae</taxon>
        <taxon>Acetobacter</taxon>
    </lineage>
</organism>
<dbReference type="PATRIC" id="fig|178900.5.peg.2785"/>
<sequence>MKNSRRKIQKPGQNTGKAWLHLADPLPRRNGWPAAPRAALYHTPVSSSLRTWPPHPRAGLVSPETVP</sequence>
<protein>
    <submittedName>
        <fullName evidence="2">Uncharacterized protein</fullName>
    </submittedName>
</protein>
<name>A0A149QBC1_9PROT</name>
<gene>
    <name evidence="2" type="ORF">AD928_07095</name>
</gene>
<accession>A0A149QBC1</accession>
<evidence type="ECO:0000313" key="3">
    <source>
        <dbReference type="Proteomes" id="UP000075473"/>
    </source>
</evidence>
<evidence type="ECO:0000313" key="2">
    <source>
        <dbReference type="EMBL" id="KXU94503.1"/>
    </source>
</evidence>
<dbReference type="AlphaFoldDB" id="A0A149QBC1"/>
<dbReference type="Proteomes" id="UP000075473">
    <property type="component" value="Unassembled WGS sequence"/>
</dbReference>
<dbReference type="EMBL" id="LHZA01000141">
    <property type="protein sequence ID" value="KXU94503.1"/>
    <property type="molecule type" value="Genomic_DNA"/>
</dbReference>
<proteinExistence type="predicted"/>